<proteinExistence type="predicted"/>
<dbReference type="EMBL" id="CP171851">
    <property type="protein sequence ID" value="XKM38341.1"/>
    <property type="molecule type" value="Genomic_DNA"/>
</dbReference>
<dbReference type="Proteomes" id="UP000078465">
    <property type="component" value="Plasmid unnamed5"/>
</dbReference>
<reference evidence="1" key="1">
    <citation type="submission" date="2024-10" db="EMBL/GenBank/DDBJ databases">
        <title>Strain of Rhizobium-related bacteria isolated fromm roots of Vavilovia formosa.</title>
        <authorList>
            <person name="Kimeklis A."/>
            <person name="Afonin A."/>
        </authorList>
    </citation>
    <scope>NUCLEOTIDE SEQUENCE</scope>
    <source>
        <strain evidence="1">Vaf-46</strain>
    </source>
</reference>
<accession>A0ACD5EGV0</accession>
<name>A0ACD5EGV0_9HYPH</name>
<evidence type="ECO:0000313" key="2">
    <source>
        <dbReference type="Proteomes" id="UP000078465"/>
    </source>
</evidence>
<evidence type="ECO:0000313" key="1">
    <source>
        <dbReference type="EMBL" id="XKM38341.1"/>
    </source>
</evidence>
<sequence>MTYDIEIQIEELRAEIRNACDAGERRQIQAELDVAQAELATAVALQNETVDREPPH</sequence>
<organism evidence="1 2">
    <name type="scientific">Rhizobium ruizarguesonis</name>
    <dbReference type="NCBI Taxonomy" id="2081791"/>
    <lineage>
        <taxon>Bacteria</taxon>
        <taxon>Pseudomonadati</taxon>
        <taxon>Pseudomonadota</taxon>
        <taxon>Alphaproteobacteria</taxon>
        <taxon>Hyphomicrobiales</taxon>
        <taxon>Rhizobiaceae</taxon>
        <taxon>Rhizobium/Agrobacterium group</taxon>
        <taxon>Rhizobium</taxon>
    </lineage>
</organism>
<gene>
    <name evidence="1" type="ORF">A4U53_004955</name>
</gene>
<protein>
    <submittedName>
        <fullName evidence="1">Uncharacterized protein</fullName>
    </submittedName>
</protein>
<geneLocation type="plasmid" evidence="1 2">
    <name>unnamed5</name>
</geneLocation>
<keyword evidence="1" id="KW-0614">Plasmid</keyword>